<protein>
    <submittedName>
        <fullName evidence="4">SCO family protein</fullName>
    </submittedName>
</protein>
<evidence type="ECO:0000256" key="2">
    <source>
        <dbReference type="ARBA" id="ARBA00023008"/>
    </source>
</evidence>
<dbReference type="PANTHER" id="PTHR12151:SF25">
    <property type="entry name" value="LINALOOL DEHYDRATASE_ISOMERASE DOMAIN-CONTAINING PROTEIN"/>
    <property type="match status" value="1"/>
</dbReference>
<keyword evidence="5" id="KW-1185">Reference proteome</keyword>
<gene>
    <name evidence="4" type="ORF">ABR189_09315</name>
</gene>
<dbReference type="Pfam" id="PF02630">
    <property type="entry name" value="SCO1-SenC"/>
    <property type="match status" value="1"/>
</dbReference>
<feature type="domain" description="Thioredoxin" evidence="3">
    <location>
        <begin position="23"/>
        <end position="194"/>
    </location>
</feature>
<dbReference type="SUPFAM" id="SSF52833">
    <property type="entry name" value="Thioredoxin-like"/>
    <property type="match status" value="1"/>
</dbReference>
<proteinExistence type="inferred from homology"/>
<accession>A0ABV2T3G8</accession>
<dbReference type="Proteomes" id="UP001549749">
    <property type="component" value="Unassembled WGS sequence"/>
</dbReference>
<dbReference type="InterPro" id="IPR003782">
    <property type="entry name" value="SCO1/SenC"/>
</dbReference>
<evidence type="ECO:0000313" key="5">
    <source>
        <dbReference type="Proteomes" id="UP001549749"/>
    </source>
</evidence>
<keyword evidence="2" id="KW-0186">Copper</keyword>
<name>A0ABV2T3G8_9BACT</name>
<dbReference type="Gene3D" id="3.40.30.10">
    <property type="entry name" value="Glutaredoxin"/>
    <property type="match status" value="1"/>
</dbReference>
<sequence length="194" mass="21551">MKKYAGLFIAGTILILASCMEHKTIQLPAAYTTKTALPDNSIYQAKQQWQNQEGASFNLDTLRGKKTIITMVFTSCGYACPRMVENLKAIEEKLPAAKKDQVRFVLVSFDTEYDTPEVLKAYAQQYQLGTNWTLLNGSAAAVKELAMLLDIRYQQLSSGGFSHNNKKILLDENGVLLYTEDGLDNSEAAILAKL</sequence>
<dbReference type="PROSITE" id="PS51352">
    <property type="entry name" value="THIOREDOXIN_2"/>
    <property type="match status" value="1"/>
</dbReference>
<evidence type="ECO:0000256" key="1">
    <source>
        <dbReference type="ARBA" id="ARBA00010996"/>
    </source>
</evidence>
<dbReference type="PANTHER" id="PTHR12151">
    <property type="entry name" value="ELECTRON TRANSPORT PROTIN SCO1/SENC FAMILY MEMBER"/>
    <property type="match status" value="1"/>
</dbReference>
<dbReference type="CDD" id="cd02968">
    <property type="entry name" value="SCO"/>
    <property type="match status" value="1"/>
</dbReference>
<comment type="similarity">
    <text evidence="1">Belongs to the SCO1/2 family.</text>
</comment>
<reference evidence="4 5" key="1">
    <citation type="submission" date="2024-06" db="EMBL/GenBank/DDBJ databases">
        <title>Chitinophaga defluvii sp. nov., isolated from municipal sewage.</title>
        <authorList>
            <person name="Zhang L."/>
        </authorList>
    </citation>
    <scope>NUCLEOTIDE SEQUENCE [LARGE SCALE GENOMIC DNA]</scope>
    <source>
        <strain evidence="4 5">H8</strain>
    </source>
</reference>
<organism evidence="4 5">
    <name type="scientific">Chitinophaga defluvii</name>
    <dbReference type="NCBI Taxonomy" id="3163343"/>
    <lineage>
        <taxon>Bacteria</taxon>
        <taxon>Pseudomonadati</taxon>
        <taxon>Bacteroidota</taxon>
        <taxon>Chitinophagia</taxon>
        <taxon>Chitinophagales</taxon>
        <taxon>Chitinophagaceae</taxon>
        <taxon>Chitinophaga</taxon>
    </lineage>
</organism>
<dbReference type="EMBL" id="JBEXAC010000001">
    <property type="protein sequence ID" value="MET6997566.1"/>
    <property type="molecule type" value="Genomic_DNA"/>
</dbReference>
<evidence type="ECO:0000259" key="3">
    <source>
        <dbReference type="PROSITE" id="PS51352"/>
    </source>
</evidence>
<dbReference type="RefSeq" id="WP_354660201.1">
    <property type="nucleotide sequence ID" value="NZ_JBEXAC010000001.1"/>
</dbReference>
<comment type="caution">
    <text evidence="4">The sequence shown here is derived from an EMBL/GenBank/DDBJ whole genome shotgun (WGS) entry which is preliminary data.</text>
</comment>
<dbReference type="InterPro" id="IPR036249">
    <property type="entry name" value="Thioredoxin-like_sf"/>
</dbReference>
<dbReference type="PROSITE" id="PS51257">
    <property type="entry name" value="PROKAR_LIPOPROTEIN"/>
    <property type="match status" value="1"/>
</dbReference>
<dbReference type="InterPro" id="IPR013766">
    <property type="entry name" value="Thioredoxin_domain"/>
</dbReference>
<evidence type="ECO:0000313" key="4">
    <source>
        <dbReference type="EMBL" id="MET6997566.1"/>
    </source>
</evidence>